<dbReference type="KEGG" id="alj:G8D99_14675"/>
<reference evidence="3 4" key="1">
    <citation type="submission" date="2020-03" db="EMBL/GenBank/DDBJ databases">
        <authorList>
            <person name="Zhu W."/>
        </authorList>
    </citation>
    <scope>NUCLEOTIDE SEQUENCE [LARGE SCALE GENOMIC DNA]</scope>
    <source>
        <strain evidence="3 4">185</strain>
    </source>
</reference>
<dbReference type="SUPFAM" id="SSF102405">
    <property type="entry name" value="MCP/YpsA-like"/>
    <property type="match status" value="1"/>
</dbReference>
<dbReference type="Gene3D" id="3.40.50.450">
    <property type="match status" value="1"/>
</dbReference>
<proteinExistence type="inferred from homology"/>
<dbReference type="RefSeq" id="WP_166327146.1">
    <property type="nucleotide sequence ID" value="NZ_CP049916.1"/>
</dbReference>
<dbReference type="EMBL" id="CP049916">
    <property type="protein sequence ID" value="QIO10124.1"/>
    <property type="molecule type" value="Genomic_DNA"/>
</dbReference>
<dbReference type="PANTHER" id="PTHR43022:SF1">
    <property type="entry name" value="PROTEIN SMF"/>
    <property type="match status" value="1"/>
</dbReference>
<keyword evidence="4" id="KW-1185">Reference proteome</keyword>
<organism evidence="3 4">
    <name type="scientific">Acinetobacter lanii</name>
    <dbReference type="NCBI Taxonomy" id="2715163"/>
    <lineage>
        <taxon>Bacteria</taxon>
        <taxon>Pseudomonadati</taxon>
        <taxon>Pseudomonadota</taxon>
        <taxon>Gammaproteobacteria</taxon>
        <taxon>Moraxellales</taxon>
        <taxon>Moraxellaceae</taxon>
        <taxon>Acinetobacter</taxon>
    </lineage>
</organism>
<sequence>MLNEISEVHLNHIKLWYLVQHSLSSFQKMIQYFGSAQQAIQPKNIANWPSLKLHKNHLERAKEFYTDAGQFKFQQCLDKIQSHSDFILIDTDLYYPKQLLPYADRPPILFGKGALQNLSQPQIAIVGSRKPSPHGKQVAYDFAYYLSEKGFFISSGLAQGIDEAAHLGALKNHRTIAVIGTGLDQVYPSQNQQLQAQILQKSGTIISEFLPETKPLQHNFPRRNRIVSGLSLGVLVAEAKLDSGSLITAQAAANQGKTTFAIPGHIYSEYHQGCHQLIREGAILVDHPEQIIEDLALPTQWQHNQNLETQLQPNTSVSTHTHTAQATANVVQASLLTQSLDFQPELPEHLFKLYQQLDWIGQDLDVLASTLDQDAAELTSALMELELMGLAIQQNGLYLRCRPSH</sequence>
<dbReference type="InterPro" id="IPR003488">
    <property type="entry name" value="DprA"/>
</dbReference>
<dbReference type="PANTHER" id="PTHR43022">
    <property type="entry name" value="PROTEIN SMF"/>
    <property type="match status" value="1"/>
</dbReference>
<name>A0A6G8S7M5_9GAMM</name>
<dbReference type="Proteomes" id="UP000501939">
    <property type="component" value="Chromosome"/>
</dbReference>
<protein>
    <submittedName>
        <fullName evidence="3">DNA-protecting protein DprA</fullName>
    </submittedName>
</protein>
<dbReference type="Pfam" id="PF02481">
    <property type="entry name" value="DNA_processg_A"/>
    <property type="match status" value="1"/>
</dbReference>
<gene>
    <name evidence="3" type="primary">dprA</name>
    <name evidence="3" type="ORF">G8D99_14675</name>
</gene>
<feature type="domain" description="Smf/DprA SLOG" evidence="2">
    <location>
        <begin position="89"/>
        <end position="295"/>
    </location>
</feature>
<dbReference type="AlphaFoldDB" id="A0A6G8S7M5"/>
<accession>A0A6G8S7M5</accession>
<evidence type="ECO:0000259" key="2">
    <source>
        <dbReference type="Pfam" id="PF02481"/>
    </source>
</evidence>
<evidence type="ECO:0000313" key="3">
    <source>
        <dbReference type="EMBL" id="QIO10124.1"/>
    </source>
</evidence>
<dbReference type="GO" id="GO:0009294">
    <property type="term" value="P:DNA-mediated transformation"/>
    <property type="evidence" value="ECO:0007669"/>
    <property type="project" value="InterPro"/>
</dbReference>
<dbReference type="InterPro" id="IPR057666">
    <property type="entry name" value="DrpA_SLOG"/>
</dbReference>
<dbReference type="NCBIfam" id="TIGR00732">
    <property type="entry name" value="dprA"/>
    <property type="match status" value="1"/>
</dbReference>
<evidence type="ECO:0000313" key="4">
    <source>
        <dbReference type="Proteomes" id="UP000501939"/>
    </source>
</evidence>
<evidence type="ECO:0000256" key="1">
    <source>
        <dbReference type="ARBA" id="ARBA00006525"/>
    </source>
</evidence>
<comment type="similarity">
    <text evidence="1">Belongs to the DprA/Smf family.</text>
</comment>